<sequence length="160" mass="18136">MCSGVELNYPSLSSDLGRSKQLFDKEATRFNLSLHHSSSKVVPSLIYSEVNISQDVVAIRLEDPPEDDNDLARDPGTKEGPLIDFIRNVVEREGFTVEDSEYLPGPGGFPPQFLIGVKINDDIYAERFEQLLLEQWFIKGRQSNDPFIPVDFHVEGEFDF</sequence>
<reference evidence="1 2" key="1">
    <citation type="submission" date="2019-04" db="EMBL/GenBank/DDBJ databases">
        <title>Fungal friends and foes A comparative genomics study of 23 Aspergillus species from section Flavi.</title>
        <authorList>
            <consortium name="DOE Joint Genome Institute"/>
            <person name="Kjaerbolling I."/>
            <person name="Vesth T.C."/>
            <person name="Frisvad J.C."/>
            <person name="Nybo J.L."/>
            <person name="Theobald S."/>
            <person name="Kildgaard S."/>
            <person name="Petersen T.I."/>
            <person name="Kuo A."/>
            <person name="Sato A."/>
            <person name="Lyhne E.K."/>
            <person name="Kogle M.E."/>
            <person name="Wiebenga A."/>
            <person name="Kun R.S."/>
            <person name="Lubbers R.J."/>
            <person name="Makela M.R."/>
            <person name="Barry K."/>
            <person name="Chovatia M."/>
            <person name="Clum A."/>
            <person name="Daum C."/>
            <person name="Haridas S."/>
            <person name="He G."/>
            <person name="LaButti K."/>
            <person name="Lipzen A."/>
            <person name="Mondo S."/>
            <person name="Pangilinan J."/>
            <person name="Riley R."/>
            <person name="Salamov A."/>
            <person name="Simmons B.A."/>
            <person name="Magnuson J.K."/>
            <person name="Henrissat B."/>
            <person name="Mortensen U.H."/>
            <person name="Larsen T.O."/>
            <person name="De vries R.P."/>
            <person name="Grigoriev I.V."/>
            <person name="Machida M."/>
            <person name="Baker S.E."/>
            <person name="Andersen M.R."/>
        </authorList>
    </citation>
    <scope>NUCLEOTIDE SEQUENCE [LARGE SCALE GENOMIC DNA]</scope>
    <source>
        <strain evidence="1 2">CBS 126849</strain>
    </source>
</reference>
<gene>
    <name evidence="1" type="ORF">BDV33DRAFT_201763</name>
</gene>
<accession>A0A5N6EXJ9</accession>
<evidence type="ECO:0000313" key="2">
    <source>
        <dbReference type="Proteomes" id="UP000326799"/>
    </source>
</evidence>
<evidence type="ECO:0000313" key="1">
    <source>
        <dbReference type="EMBL" id="KAB8222268.1"/>
    </source>
</evidence>
<organism evidence="1 2">
    <name type="scientific">Aspergillus novoparasiticus</name>
    <dbReference type="NCBI Taxonomy" id="986946"/>
    <lineage>
        <taxon>Eukaryota</taxon>
        <taxon>Fungi</taxon>
        <taxon>Dikarya</taxon>
        <taxon>Ascomycota</taxon>
        <taxon>Pezizomycotina</taxon>
        <taxon>Eurotiomycetes</taxon>
        <taxon>Eurotiomycetidae</taxon>
        <taxon>Eurotiales</taxon>
        <taxon>Aspergillaceae</taxon>
        <taxon>Aspergillus</taxon>
        <taxon>Aspergillus subgen. Circumdati</taxon>
    </lineage>
</organism>
<protein>
    <submittedName>
        <fullName evidence="1">Uncharacterized protein</fullName>
    </submittedName>
</protein>
<dbReference type="Proteomes" id="UP000326799">
    <property type="component" value="Unassembled WGS sequence"/>
</dbReference>
<dbReference type="AlphaFoldDB" id="A0A5N6EXJ9"/>
<dbReference type="EMBL" id="ML733414">
    <property type="protein sequence ID" value="KAB8222268.1"/>
    <property type="molecule type" value="Genomic_DNA"/>
</dbReference>
<name>A0A5N6EXJ9_9EURO</name>
<keyword evidence="2" id="KW-1185">Reference proteome</keyword>
<proteinExistence type="predicted"/>